<evidence type="ECO:0000256" key="5">
    <source>
        <dbReference type="ARBA" id="ARBA00022490"/>
    </source>
</evidence>
<comment type="caution">
    <text evidence="16">Lacks conserved residue(s) required for the propagation of feature annotation.</text>
</comment>
<dbReference type="InterPro" id="IPR011601">
    <property type="entry name" value="MurB_C"/>
</dbReference>
<reference evidence="18 19" key="1">
    <citation type="journal article" date="2016" name="Nat. Commun.">
        <title>Thousands of microbial genomes shed light on interconnected biogeochemical processes in an aquifer system.</title>
        <authorList>
            <person name="Anantharaman K."/>
            <person name="Brown C.T."/>
            <person name="Hug L.A."/>
            <person name="Sharon I."/>
            <person name="Castelle C.J."/>
            <person name="Probst A.J."/>
            <person name="Thomas B.C."/>
            <person name="Singh A."/>
            <person name="Wilkins M.J."/>
            <person name="Karaoz U."/>
            <person name="Brodie E.L."/>
            <person name="Williams K.H."/>
            <person name="Hubbard S.S."/>
            <person name="Banfield J.F."/>
        </authorList>
    </citation>
    <scope>NUCLEOTIDE SEQUENCE [LARGE SCALE GENOMIC DNA]</scope>
</reference>
<dbReference type="GO" id="GO:0071949">
    <property type="term" value="F:FAD binding"/>
    <property type="evidence" value="ECO:0007669"/>
    <property type="project" value="InterPro"/>
</dbReference>
<comment type="cofactor">
    <cofactor evidence="1 16">
        <name>FAD</name>
        <dbReference type="ChEBI" id="CHEBI:57692"/>
    </cofactor>
</comment>
<dbReference type="Pfam" id="PF01565">
    <property type="entry name" value="FAD_binding_4"/>
    <property type="match status" value="1"/>
</dbReference>
<dbReference type="PANTHER" id="PTHR21071">
    <property type="entry name" value="UDP-N-ACETYLENOLPYRUVOYLGLUCOSAMINE REDUCTASE"/>
    <property type="match status" value="1"/>
</dbReference>
<dbReference type="GO" id="GO:0009252">
    <property type="term" value="P:peptidoglycan biosynthetic process"/>
    <property type="evidence" value="ECO:0007669"/>
    <property type="project" value="UniProtKB-UniRule"/>
</dbReference>
<dbReference type="AlphaFoldDB" id="A0A1F6B0T7"/>
<evidence type="ECO:0000256" key="11">
    <source>
        <dbReference type="ARBA" id="ARBA00022984"/>
    </source>
</evidence>
<dbReference type="SUPFAM" id="SSF56176">
    <property type="entry name" value="FAD-binding/transporter-associated domain-like"/>
    <property type="match status" value="1"/>
</dbReference>
<gene>
    <name evidence="16" type="primary">murB</name>
    <name evidence="18" type="ORF">A2973_03725</name>
</gene>
<evidence type="ECO:0000256" key="13">
    <source>
        <dbReference type="ARBA" id="ARBA00023306"/>
    </source>
</evidence>
<evidence type="ECO:0000256" key="14">
    <source>
        <dbReference type="ARBA" id="ARBA00023316"/>
    </source>
</evidence>
<dbReference type="Gene3D" id="3.90.78.10">
    <property type="entry name" value="UDP-N-acetylenolpyruvoylglucosamine reductase, C-terminal domain"/>
    <property type="match status" value="1"/>
</dbReference>
<keyword evidence="11 16" id="KW-0573">Peptidoglycan synthesis</keyword>
<feature type="active site" evidence="16">
    <location>
        <position position="346"/>
    </location>
</feature>
<dbReference type="Proteomes" id="UP000176409">
    <property type="component" value="Unassembled WGS sequence"/>
</dbReference>
<comment type="catalytic activity">
    <reaction evidence="15 16">
        <text>UDP-N-acetyl-alpha-D-muramate + NADP(+) = UDP-N-acetyl-3-O-(1-carboxyvinyl)-alpha-D-glucosamine + NADPH + H(+)</text>
        <dbReference type="Rhea" id="RHEA:12248"/>
        <dbReference type="ChEBI" id="CHEBI:15378"/>
        <dbReference type="ChEBI" id="CHEBI:57783"/>
        <dbReference type="ChEBI" id="CHEBI:58349"/>
        <dbReference type="ChEBI" id="CHEBI:68483"/>
        <dbReference type="ChEBI" id="CHEBI:70757"/>
        <dbReference type="EC" id="1.3.1.98"/>
    </reaction>
</comment>
<dbReference type="InterPro" id="IPR006094">
    <property type="entry name" value="Oxid_FAD_bind_N"/>
</dbReference>
<dbReference type="Pfam" id="PF02873">
    <property type="entry name" value="MurB_C"/>
    <property type="match status" value="1"/>
</dbReference>
<dbReference type="PROSITE" id="PS51387">
    <property type="entry name" value="FAD_PCMH"/>
    <property type="match status" value="1"/>
</dbReference>
<evidence type="ECO:0000256" key="8">
    <source>
        <dbReference type="ARBA" id="ARBA00022827"/>
    </source>
</evidence>
<dbReference type="GO" id="GO:0005829">
    <property type="term" value="C:cytosol"/>
    <property type="evidence" value="ECO:0007669"/>
    <property type="project" value="TreeGrafter"/>
</dbReference>
<dbReference type="STRING" id="1798396.A2973_03725"/>
<keyword evidence="6 16" id="KW-0132">Cell division</keyword>
<evidence type="ECO:0000313" key="19">
    <source>
        <dbReference type="Proteomes" id="UP000176409"/>
    </source>
</evidence>
<evidence type="ECO:0000256" key="1">
    <source>
        <dbReference type="ARBA" id="ARBA00001974"/>
    </source>
</evidence>
<evidence type="ECO:0000256" key="7">
    <source>
        <dbReference type="ARBA" id="ARBA00022630"/>
    </source>
</evidence>
<dbReference type="InterPro" id="IPR036318">
    <property type="entry name" value="FAD-bd_PCMH-like_sf"/>
</dbReference>
<evidence type="ECO:0000256" key="10">
    <source>
        <dbReference type="ARBA" id="ARBA00022960"/>
    </source>
</evidence>
<evidence type="ECO:0000256" key="6">
    <source>
        <dbReference type="ARBA" id="ARBA00022618"/>
    </source>
</evidence>
<comment type="function">
    <text evidence="2 16">Cell wall formation.</text>
</comment>
<dbReference type="GO" id="GO:0051301">
    <property type="term" value="P:cell division"/>
    <property type="evidence" value="ECO:0007669"/>
    <property type="project" value="UniProtKB-KW"/>
</dbReference>
<keyword evidence="8 16" id="KW-0274">FAD</keyword>
<sequence length="353" mass="38117">MNMDDKITKLQTLLGERVKKNVPLAPFTTFKIGGPADLYYEARTIEEFVEVVTKARELGIPVTILGGGSNVLIGDKGIRGLVVKNNTGAITIRGMKGKYQSGGSVGSVYVEVDSGVVFNKFVRFTVEEGLKGLEMHLGLPGSVGGAIFMNSKWTKAASKDATQGIVTENNRRRYLGTLPMPASYVGDAVYQATILTPENVVTAVDRSYFRFAYDTSVIQKTGDIVLRVVFVLTPGDKQALWEVANESVSYRRESQPQGVKSPGCTFRNITKAQAVATATPNHTTSAGFLVDHVGLKGKAVGDAQISPVHANFIVNNGHAKAIDVVQLIELARGKVKEQFGVNLEEEIVRLGEL</sequence>
<keyword evidence="7 16" id="KW-0285">Flavoprotein</keyword>
<keyword evidence="10 16" id="KW-0133">Cell shape</keyword>
<comment type="similarity">
    <text evidence="16">Belongs to the MurB family.</text>
</comment>
<evidence type="ECO:0000256" key="9">
    <source>
        <dbReference type="ARBA" id="ARBA00022857"/>
    </source>
</evidence>
<feature type="domain" description="FAD-binding PCMH-type" evidence="17">
    <location>
        <begin position="32"/>
        <end position="235"/>
    </location>
</feature>
<evidence type="ECO:0000256" key="12">
    <source>
        <dbReference type="ARBA" id="ARBA00023002"/>
    </source>
</evidence>
<dbReference type="Gene3D" id="3.30.43.10">
    <property type="entry name" value="Uridine Diphospho-n-acetylenolpyruvylglucosamine Reductase, domain 2"/>
    <property type="match status" value="1"/>
</dbReference>
<keyword evidence="13 16" id="KW-0131">Cell cycle</keyword>
<name>A0A1F6B0T7_9BACT</name>
<evidence type="ECO:0000256" key="16">
    <source>
        <dbReference type="HAMAP-Rule" id="MF_00037"/>
    </source>
</evidence>
<evidence type="ECO:0000256" key="2">
    <source>
        <dbReference type="ARBA" id="ARBA00003921"/>
    </source>
</evidence>
<evidence type="ECO:0000256" key="3">
    <source>
        <dbReference type="ARBA" id="ARBA00004496"/>
    </source>
</evidence>
<proteinExistence type="inferred from homology"/>
<dbReference type="EMBL" id="MFJZ01000017">
    <property type="protein sequence ID" value="OGG30529.1"/>
    <property type="molecule type" value="Genomic_DNA"/>
</dbReference>
<dbReference type="InterPro" id="IPR003170">
    <property type="entry name" value="MurB"/>
</dbReference>
<keyword evidence="12 16" id="KW-0560">Oxidoreductase</keyword>
<dbReference type="HAMAP" id="MF_00037">
    <property type="entry name" value="MurB"/>
    <property type="match status" value="1"/>
</dbReference>
<dbReference type="InterPro" id="IPR016166">
    <property type="entry name" value="FAD-bd_PCMH"/>
</dbReference>
<comment type="caution">
    <text evidence="18">The sequence shown here is derived from an EMBL/GenBank/DDBJ whole genome shotgun (WGS) entry which is preliminary data.</text>
</comment>
<dbReference type="GO" id="GO:0008360">
    <property type="term" value="P:regulation of cell shape"/>
    <property type="evidence" value="ECO:0007669"/>
    <property type="project" value="UniProtKB-KW"/>
</dbReference>
<dbReference type="EC" id="1.3.1.98" evidence="16"/>
<dbReference type="GO" id="GO:0008762">
    <property type="term" value="F:UDP-N-acetylmuramate dehydrogenase activity"/>
    <property type="evidence" value="ECO:0007669"/>
    <property type="project" value="UniProtKB-UniRule"/>
</dbReference>
<comment type="subcellular location">
    <subcellularLocation>
        <location evidence="3 16">Cytoplasm</location>
    </subcellularLocation>
</comment>
<dbReference type="SUPFAM" id="SSF56194">
    <property type="entry name" value="Uridine diphospho-N-Acetylenolpyruvylglucosamine reductase, MurB, C-terminal domain"/>
    <property type="match status" value="1"/>
</dbReference>
<keyword evidence="9 16" id="KW-0521">NADP</keyword>
<evidence type="ECO:0000313" key="18">
    <source>
        <dbReference type="EMBL" id="OGG30529.1"/>
    </source>
</evidence>
<accession>A0A1F6B0T7</accession>
<organism evidence="18 19">
    <name type="scientific">Candidatus Gottesmanbacteria bacterium RIFCSPLOWO2_01_FULL_49_10</name>
    <dbReference type="NCBI Taxonomy" id="1798396"/>
    <lineage>
        <taxon>Bacteria</taxon>
        <taxon>Candidatus Gottesmaniibacteriota</taxon>
    </lineage>
</organism>
<evidence type="ECO:0000256" key="15">
    <source>
        <dbReference type="ARBA" id="ARBA00048914"/>
    </source>
</evidence>
<protein>
    <recommendedName>
        <fullName evidence="16">UDP-N-acetylenolpyruvoylglucosamine reductase</fullName>
        <ecNumber evidence="16">1.3.1.98</ecNumber>
    </recommendedName>
    <alternativeName>
        <fullName evidence="16">UDP-N-acetylmuramate dehydrogenase</fullName>
    </alternativeName>
</protein>
<dbReference type="InterPro" id="IPR036635">
    <property type="entry name" value="MurB_C_sf"/>
</dbReference>
<comment type="pathway">
    <text evidence="4 16">Cell wall biogenesis; peptidoglycan biosynthesis.</text>
</comment>
<dbReference type="GO" id="GO:0071555">
    <property type="term" value="P:cell wall organization"/>
    <property type="evidence" value="ECO:0007669"/>
    <property type="project" value="UniProtKB-KW"/>
</dbReference>
<dbReference type="Gene3D" id="3.30.465.10">
    <property type="match status" value="1"/>
</dbReference>
<dbReference type="InterPro" id="IPR016169">
    <property type="entry name" value="FAD-bd_PCMH_sub2"/>
</dbReference>
<feature type="active site" description="Proton donor" evidence="16">
    <location>
        <position position="264"/>
    </location>
</feature>
<keyword evidence="14 16" id="KW-0961">Cell wall biogenesis/degradation</keyword>
<keyword evidence="5 16" id="KW-0963">Cytoplasm</keyword>
<evidence type="ECO:0000259" key="17">
    <source>
        <dbReference type="PROSITE" id="PS51387"/>
    </source>
</evidence>
<dbReference type="InterPro" id="IPR016167">
    <property type="entry name" value="FAD-bd_PCMH_sub1"/>
</dbReference>
<dbReference type="PANTHER" id="PTHR21071:SF4">
    <property type="entry name" value="UDP-N-ACETYLENOLPYRUVOYLGLUCOSAMINE REDUCTASE"/>
    <property type="match status" value="1"/>
</dbReference>
<dbReference type="UniPathway" id="UPA00219"/>
<evidence type="ECO:0000256" key="4">
    <source>
        <dbReference type="ARBA" id="ARBA00004752"/>
    </source>
</evidence>